<dbReference type="NCBIfam" id="TIGR00693">
    <property type="entry name" value="thiE"/>
    <property type="match status" value="1"/>
</dbReference>
<feature type="binding site" evidence="10">
    <location>
        <position position="181"/>
    </location>
    <ligand>
        <name>2-[(2R,5Z)-2-carboxy-4-methylthiazol-5(2H)-ylidene]ethyl phosphate</name>
        <dbReference type="ChEBI" id="CHEBI:62899"/>
    </ligand>
</feature>
<evidence type="ECO:0000256" key="5">
    <source>
        <dbReference type="ARBA" id="ARBA00022842"/>
    </source>
</evidence>
<dbReference type="EMBL" id="UFSB01000001">
    <property type="protein sequence ID" value="SUU34633.1"/>
    <property type="molecule type" value="Genomic_DNA"/>
</dbReference>
<dbReference type="GO" id="GO:0004789">
    <property type="term" value="F:thiamine-phosphate diphosphorylase activity"/>
    <property type="evidence" value="ECO:0007669"/>
    <property type="project" value="UniProtKB-UniRule"/>
</dbReference>
<evidence type="ECO:0000313" key="16">
    <source>
        <dbReference type="Proteomes" id="UP000215738"/>
    </source>
</evidence>
<reference evidence="15 17" key="2">
    <citation type="submission" date="2018-06" db="EMBL/GenBank/DDBJ databases">
        <authorList>
            <consortium name="Pathogen Informatics"/>
            <person name="Doyle S."/>
        </authorList>
    </citation>
    <scope>NUCLEOTIDE SEQUENCE [LARGE SCALE GENOMIC DNA]</scope>
    <source>
        <strain evidence="15 17">NCTC10851</strain>
    </source>
</reference>
<evidence type="ECO:0000256" key="7">
    <source>
        <dbReference type="ARBA" id="ARBA00047334"/>
    </source>
</evidence>
<comment type="catalytic activity">
    <reaction evidence="7 10 11">
        <text>4-methyl-5-(2-phosphooxyethyl)-thiazole + 4-amino-2-methyl-5-(diphosphooxymethyl)pyrimidine + H(+) = thiamine phosphate + diphosphate</text>
        <dbReference type="Rhea" id="RHEA:22328"/>
        <dbReference type="ChEBI" id="CHEBI:15378"/>
        <dbReference type="ChEBI" id="CHEBI:33019"/>
        <dbReference type="ChEBI" id="CHEBI:37575"/>
        <dbReference type="ChEBI" id="CHEBI:57841"/>
        <dbReference type="ChEBI" id="CHEBI:58296"/>
        <dbReference type="EC" id="2.5.1.3"/>
    </reaction>
</comment>
<dbReference type="InterPro" id="IPR036206">
    <property type="entry name" value="ThiamineP_synth_sf"/>
</dbReference>
<evidence type="ECO:0000256" key="9">
    <source>
        <dbReference type="ARBA" id="ARBA00047883"/>
    </source>
</evidence>
<dbReference type="InterPro" id="IPR022998">
    <property type="entry name" value="ThiamineP_synth_TenI"/>
</dbReference>
<evidence type="ECO:0000256" key="2">
    <source>
        <dbReference type="ARBA" id="ARBA00005165"/>
    </source>
</evidence>
<feature type="binding site" evidence="10">
    <location>
        <position position="103"/>
    </location>
    <ligand>
        <name>Mg(2+)</name>
        <dbReference type="ChEBI" id="CHEBI:18420"/>
    </ligand>
</feature>
<feature type="binding site" evidence="10">
    <location>
        <begin position="149"/>
        <end position="151"/>
    </location>
    <ligand>
        <name>2-[(2R,5Z)-2-carboxy-4-methylthiazol-5(2H)-ylidene]ethyl phosphate</name>
        <dbReference type="ChEBI" id="CHEBI:62899"/>
    </ligand>
</feature>
<evidence type="ECO:0000256" key="10">
    <source>
        <dbReference type="HAMAP-Rule" id="MF_00097"/>
    </source>
</evidence>
<name>A0A263HFY9_9PAST</name>
<evidence type="ECO:0000259" key="13">
    <source>
        <dbReference type="Pfam" id="PF02581"/>
    </source>
</evidence>
<dbReference type="InterPro" id="IPR013785">
    <property type="entry name" value="Aldolase_TIM"/>
</dbReference>
<accession>A0A263HFY9</accession>
<evidence type="ECO:0000313" key="15">
    <source>
        <dbReference type="EMBL" id="SUU34633.1"/>
    </source>
</evidence>
<feature type="binding site" evidence="10">
    <location>
        <begin position="201"/>
        <end position="202"/>
    </location>
    <ligand>
        <name>2-[(2R,5Z)-2-carboxy-4-methylthiazol-5(2H)-ylidene]ethyl phosphate</name>
        <dbReference type="ChEBI" id="CHEBI:62899"/>
    </ligand>
</feature>
<keyword evidence="6 10" id="KW-0784">Thiamine biosynthesis</keyword>
<dbReference type="AlphaFoldDB" id="A0A263HFY9"/>
<comment type="catalytic activity">
    <reaction evidence="9 10 11">
        <text>2-[(2R,5Z)-2-carboxy-4-methylthiazol-5(2H)-ylidene]ethyl phosphate + 4-amino-2-methyl-5-(diphosphooxymethyl)pyrimidine + 2 H(+) = thiamine phosphate + CO2 + diphosphate</text>
        <dbReference type="Rhea" id="RHEA:47844"/>
        <dbReference type="ChEBI" id="CHEBI:15378"/>
        <dbReference type="ChEBI" id="CHEBI:16526"/>
        <dbReference type="ChEBI" id="CHEBI:33019"/>
        <dbReference type="ChEBI" id="CHEBI:37575"/>
        <dbReference type="ChEBI" id="CHEBI:57841"/>
        <dbReference type="ChEBI" id="CHEBI:62899"/>
        <dbReference type="EC" id="2.5.1.3"/>
    </reaction>
</comment>
<dbReference type="RefSeq" id="WP_094945480.1">
    <property type="nucleotide sequence ID" value="NZ_NLFK01000001.1"/>
</dbReference>
<dbReference type="GO" id="GO:0009228">
    <property type="term" value="P:thiamine biosynthetic process"/>
    <property type="evidence" value="ECO:0007669"/>
    <property type="project" value="UniProtKB-KW"/>
</dbReference>
<dbReference type="Proteomes" id="UP000215738">
    <property type="component" value="Unassembled WGS sequence"/>
</dbReference>
<keyword evidence="3 10" id="KW-0808">Transferase</keyword>
<comment type="pathway">
    <text evidence="2 10 12">Cofactor biosynthesis; thiamine diphosphate biosynthesis; thiamine phosphate from 4-amino-2-methyl-5-diphosphomethylpyrimidine and 4-methyl-5-(2-phosphoethyl)-thiazole: step 1/1.</text>
</comment>
<dbReference type="InterPro" id="IPR034291">
    <property type="entry name" value="TMP_synthase"/>
</dbReference>
<evidence type="ECO:0000313" key="17">
    <source>
        <dbReference type="Proteomes" id="UP000254507"/>
    </source>
</evidence>
<dbReference type="Gene3D" id="3.20.20.70">
    <property type="entry name" value="Aldolase class I"/>
    <property type="match status" value="1"/>
</dbReference>
<reference evidence="14 16" key="1">
    <citation type="submission" date="2017-07" db="EMBL/GenBank/DDBJ databases">
        <title>Virulence factors identified in Actinobacillus seminis.</title>
        <authorList>
            <person name="Negrete-Abascal E."/>
            <person name="Vaca-Pacheco S."/>
            <person name="Montes-Garcia F."/>
            <person name="Leyto-Gil A.M."/>
            <person name="Fragoso-Garcia E."/>
            <person name="Carvente-Garcia R."/>
            <person name="Perez-Agueros S."/>
            <person name="Castelan-Sanchez H.G."/>
            <person name="Garcia-Molina A."/>
            <person name="Villamar T.E."/>
            <person name="Vazquez-Cruz C."/>
        </authorList>
    </citation>
    <scope>NUCLEOTIDE SEQUENCE [LARGE SCALE GENOMIC DNA]</scope>
    <source>
        <strain evidence="14 16">ATCC 15768</strain>
    </source>
</reference>
<dbReference type="SUPFAM" id="SSF51391">
    <property type="entry name" value="Thiamin phosphate synthase"/>
    <property type="match status" value="1"/>
</dbReference>
<evidence type="ECO:0000256" key="1">
    <source>
        <dbReference type="ARBA" id="ARBA00003814"/>
    </source>
</evidence>
<comment type="similarity">
    <text evidence="10 11">Belongs to the thiamine-phosphate synthase family.</text>
</comment>
<comment type="function">
    <text evidence="1 10">Condenses 4-methyl-5-(beta-hydroxyethyl)thiazole monophosphate (THZ-P) and 2-methyl-4-amino-5-hydroxymethyl pyrimidine pyrophosphate (HMP-PP) to form thiamine monophosphate (TMP).</text>
</comment>
<evidence type="ECO:0000256" key="3">
    <source>
        <dbReference type="ARBA" id="ARBA00022679"/>
    </source>
</evidence>
<feature type="binding site" evidence="10">
    <location>
        <position position="122"/>
    </location>
    <ligand>
        <name>4-amino-2-methyl-5-(diphosphooxymethyl)pyrimidine</name>
        <dbReference type="ChEBI" id="CHEBI:57841"/>
    </ligand>
</feature>
<dbReference type="GO" id="GO:0009229">
    <property type="term" value="P:thiamine diphosphate biosynthetic process"/>
    <property type="evidence" value="ECO:0007669"/>
    <property type="project" value="UniProtKB-UniRule"/>
</dbReference>
<keyword evidence="4 10" id="KW-0479">Metal-binding</keyword>
<gene>
    <name evidence="10 15" type="primary">thiE</name>
    <name evidence="14" type="ORF">CFY87_01175</name>
    <name evidence="15" type="ORF">NCTC10851_00477</name>
</gene>
<dbReference type="CDD" id="cd00564">
    <property type="entry name" value="TMP_TenI"/>
    <property type="match status" value="1"/>
</dbReference>
<dbReference type="FunCoup" id="A0A263HFY9">
    <property type="interactions" value="417"/>
</dbReference>
<sequence>MNLIAKMLQVYFIAGTQDCRLLNGQPEQNLLSILHQALAAGINCFQFRDKGAYSLASDPARQKQLALACRDLCRQYHVPFIVNDDIDLALEIEADGIHVGQKDQIKQALDARSVRPLIVGLSINNIAQGVADKDNPNIDYFGLGPIFATQSKADHAPVLSPAFIREIRRQGVNKPCVAIGGVTTQNASQLRRLGVEGVAVISAITQAEDIASAVKQLQS</sequence>
<dbReference type="EC" id="2.5.1.3" evidence="10"/>
<dbReference type="OrthoDB" id="9810880at2"/>
<feature type="domain" description="Thiamine phosphate synthase/TenI" evidence="13">
    <location>
        <begin position="10"/>
        <end position="204"/>
    </location>
</feature>
<organism evidence="15 17">
    <name type="scientific">Actinobacillus seminis</name>
    <dbReference type="NCBI Taxonomy" id="722"/>
    <lineage>
        <taxon>Bacteria</taxon>
        <taxon>Pseudomonadati</taxon>
        <taxon>Pseudomonadota</taxon>
        <taxon>Gammaproteobacteria</taxon>
        <taxon>Pasteurellales</taxon>
        <taxon>Pasteurellaceae</taxon>
        <taxon>Actinobacillus</taxon>
    </lineage>
</organism>
<feature type="binding site" evidence="10">
    <location>
        <position position="152"/>
    </location>
    <ligand>
        <name>4-amino-2-methyl-5-(diphosphooxymethyl)pyrimidine</name>
        <dbReference type="ChEBI" id="CHEBI:57841"/>
    </ligand>
</feature>
<protein>
    <recommendedName>
        <fullName evidence="10">Thiamine-phosphate synthase</fullName>
        <shortName evidence="10">TP synthase</shortName>
        <shortName evidence="10">TPS</shortName>
        <ecNumber evidence="10">2.5.1.3</ecNumber>
    </recommendedName>
    <alternativeName>
        <fullName evidence="10">Thiamine-phosphate pyrophosphorylase</fullName>
        <shortName evidence="10">TMP pyrophosphorylase</shortName>
        <shortName evidence="10">TMP-PPase</shortName>
    </alternativeName>
</protein>
<comment type="catalytic activity">
    <reaction evidence="8 10 11">
        <text>2-(2-carboxy-4-methylthiazol-5-yl)ethyl phosphate + 4-amino-2-methyl-5-(diphosphooxymethyl)pyrimidine + 2 H(+) = thiamine phosphate + CO2 + diphosphate</text>
        <dbReference type="Rhea" id="RHEA:47848"/>
        <dbReference type="ChEBI" id="CHEBI:15378"/>
        <dbReference type="ChEBI" id="CHEBI:16526"/>
        <dbReference type="ChEBI" id="CHEBI:33019"/>
        <dbReference type="ChEBI" id="CHEBI:37575"/>
        <dbReference type="ChEBI" id="CHEBI:57841"/>
        <dbReference type="ChEBI" id="CHEBI:62890"/>
        <dbReference type="EC" id="2.5.1.3"/>
    </reaction>
</comment>
<dbReference type="GO" id="GO:0000287">
    <property type="term" value="F:magnesium ion binding"/>
    <property type="evidence" value="ECO:0007669"/>
    <property type="project" value="UniProtKB-UniRule"/>
</dbReference>
<dbReference type="GO" id="GO:0005737">
    <property type="term" value="C:cytoplasm"/>
    <property type="evidence" value="ECO:0007669"/>
    <property type="project" value="TreeGrafter"/>
</dbReference>
<evidence type="ECO:0000256" key="11">
    <source>
        <dbReference type="RuleBase" id="RU003826"/>
    </source>
</evidence>
<dbReference type="EMBL" id="NLFK01000001">
    <property type="protein sequence ID" value="OZN25849.1"/>
    <property type="molecule type" value="Genomic_DNA"/>
</dbReference>
<proteinExistence type="inferred from homology"/>
<dbReference type="PANTHER" id="PTHR20857">
    <property type="entry name" value="THIAMINE-PHOSPHATE PYROPHOSPHORYLASE"/>
    <property type="match status" value="1"/>
</dbReference>
<keyword evidence="5 10" id="KW-0460">Magnesium</keyword>
<dbReference type="HAMAP" id="MF_00097">
    <property type="entry name" value="TMP_synthase"/>
    <property type="match status" value="1"/>
</dbReference>
<evidence type="ECO:0000313" key="14">
    <source>
        <dbReference type="EMBL" id="OZN25849.1"/>
    </source>
</evidence>
<evidence type="ECO:0000256" key="12">
    <source>
        <dbReference type="RuleBase" id="RU004253"/>
    </source>
</evidence>
<comment type="cofactor">
    <cofactor evidence="10">
        <name>Mg(2+)</name>
        <dbReference type="ChEBI" id="CHEBI:18420"/>
    </cofactor>
    <text evidence="10">Binds 1 Mg(2+) ion per subunit.</text>
</comment>
<keyword evidence="16" id="KW-1185">Reference proteome</keyword>
<dbReference type="Pfam" id="PF02581">
    <property type="entry name" value="TMP-TENI"/>
    <property type="match status" value="1"/>
</dbReference>
<dbReference type="FunFam" id="3.20.20.70:FF:000096">
    <property type="entry name" value="Thiamine-phosphate synthase"/>
    <property type="match status" value="1"/>
</dbReference>
<dbReference type="UniPathway" id="UPA00060">
    <property type="reaction ID" value="UER00141"/>
</dbReference>
<dbReference type="Proteomes" id="UP000254507">
    <property type="component" value="Unassembled WGS sequence"/>
</dbReference>
<evidence type="ECO:0000256" key="4">
    <source>
        <dbReference type="ARBA" id="ARBA00022723"/>
    </source>
</evidence>
<feature type="binding site" evidence="10">
    <location>
        <position position="83"/>
    </location>
    <ligand>
        <name>4-amino-2-methyl-5-(diphosphooxymethyl)pyrimidine</name>
        <dbReference type="ChEBI" id="CHEBI:57841"/>
    </ligand>
</feature>
<evidence type="ECO:0000256" key="8">
    <source>
        <dbReference type="ARBA" id="ARBA00047851"/>
    </source>
</evidence>
<evidence type="ECO:0000256" key="6">
    <source>
        <dbReference type="ARBA" id="ARBA00022977"/>
    </source>
</evidence>
<feature type="binding site" evidence="10">
    <location>
        <begin position="46"/>
        <end position="50"/>
    </location>
    <ligand>
        <name>4-amino-2-methyl-5-(diphosphooxymethyl)pyrimidine</name>
        <dbReference type="ChEBI" id="CHEBI:57841"/>
    </ligand>
</feature>
<dbReference type="PANTHER" id="PTHR20857:SF15">
    <property type="entry name" value="THIAMINE-PHOSPHATE SYNTHASE"/>
    <property type="match status" value="1"/>
</dbReference>
<feature type="binding site" evidence="10">
    <location>
        <position position="84"/>
    </location>
    <ligand>
        <name>Mg(2+)</name>
        <dbReference type="ChEBI" id="CHEBI:18420"/>
    </ligand>
</feature>
<dbReference type="InParanoid" id="A0A263HFY9"/>